<proteinExistence type="predicted"/>
<evidence type="ECO:0000313" key="2">
    <source>
        <dbReference type="Proteomes" id="UP000612893"/>
    </source>
</evidence>
<comment type="caution">
    <text evidence="1">The sequence shown here is derived from an EMBL/GenBank/DDBJ whole genome shotgun (WGS) entry which is preliminary data.</text>
</comment>
<evidence type="ECO:0000313" key="1">
    <source>
        <dbReference type="EMBL" id="MBJ7600281.1"/>
    </source>
</evidence>
<dbReference type="RefSeq" id="WP_338204046.1">
    <property type="nucleotide sequence ID" value="NZ_JAEKNR010000198.1"/>
</dbReference>
<dbReference type="EMBL" id="JAEKNR010000198">
    <property type="protein sequence ID" value="MBJ7600281.1"/>
    <property type="molecule type" value="Genomic_DNA"/>
</dbReference>
<gene>
    <name evidence="1" type="ORF">JF922_19680</name>
</gene>
<accession>A0A934K2B4</accession>
<organism evidence="1 2">
    <name type="scientific">Candidatus Nephthysia bennettiae</name>
    <dbReference type="NCBI Taxonomy" id="3127016"/>
    <lineage>
        <taxon>Bacteria</taxon>
        <taxon>Bacillati</taxon>
        <taxon>Candidatus Dormiibacterota</taxon>
        <taxon>Candidatus Dormibacteria</taxon>
        <taxon>Candidatus Dormibacterales</taxon>
        <taxon>Candidatus Dormibacteraceae</taxon>
        <taxon>Candidatus Nephthysia</taxon>
    </lineage>
</organism>
<protein>
    <submittedName>
        <fullName evidence="1">Uncharacterized protein</fullName>
    </submittedName>
</protein>
<keyword evidence="2" id="KW-1185">Reference proteome</keyword>
<name>A0A934K2B4_9BACT</name>
<dbReference type="AlphaFoldDB" id="A0A934K2B4"/>
<dbReference type="Proteomes" id="UP000612893">
    <property type="component" value="Unassembled WGS sequence"/>
</dbReference>
<reference evidence="1" key="1">
    <citation type="submission" date="2020-10" db="EMBL/GenBank/DDBJ databases">
        <title>Ca. Dormibacterota MAGs.</title>
        <authorList>
            <person name="Montgomery K."/>
        </authorList>
    </citation>
    <scope>NUCLEOTIDE SEQUENCE [LARGE SCALE GENOMIC DNA]</scope>
    <source>
        <strain evidence="1">SC8812_S17_10</strain>
    </source>
</reference>
<sequence>MDHTPLPEVGPHEADLSQLLDGLTLLEADSVVAIAAARAQSAPDDRRALVAAAEQRARASGRAWEAATERAGLLAEQLAAGCRLEPEAALALRSALREAVLALVTWDLSEDEARDLFLPVAEFFPIAHSERAG</sequence>